<protein>
    <recommendedName>
        <fullName evidence="3">Mechanosensitive ion channel protein Msy1/2-like transmembrane domain-containing protein</fullName>
    </recommendedName>
</protein>
<dbReference type="Proteomes" id="UP001326199">
    <property type="component" value="Unassembled WGS sequence"/>
</dbReference>
<dbReference type="InterPro" id="IPR058650">
    <property type="entry name" value="Msy1/2-like"/>
</dbReference>
<feature type="transmembrane region" description="Helical" evidence="2">
    <location>
        <begin position="478"/>
        <end position="499"/>
    </location>
</feature>
<feature type="compositionally biased region" description="Pro residues" evidence="1">
    <location>
        <begin position="797"/>
        <end position="816"/>
    </location>
</feature>
<feature type="transmembrane region" description="Helical" evidence="2">
    <location>
        <begin position="116"/>
        <end position="137"/>
    </location>
</feature>
<evidence type="ECO:0000259" key="3">
    <source>
        <dbReference type="Pfam" id="PF25886"/>
    </source>
</evidence>
<sequence>MLSCQRVDSHSYPSSLALMTVLLLRFQEPRYHPFVYAKQTRRGDSYCLSGTLLGIQDLLAPPMTMEPTGKTAEVFGSAPLLDEGKGSMSQPGDTKPDYTTATTTYRKYIWKNAYKFIRFLIIFGFVGIILAIPVIVIGNKDIIKKEDALDDEQFFAQRSEKTVYYIFVWLLVTWVCFAITYIFASALPYIFRLVARYVNPAHMRYWRIIKTLRRPICIFVTICCSYIAYIITVWVDRLELAMIYDLPEGDVGWVDLIDDFLEQGTLWAGFYFVWKIVMLYITIHFHSRSDHTKIAHSKDMHNALMALYEASIYLYPVGTPEFTEEDMMISNATMAGHGEHRIRATRYLARLGVDSYGITSFFGNFLSSDPKSHWLRPSSSYATVERAIANPKSAAALARRIWMSMVSVGKTTLTAEDIAEVLGPFRKEEAERYFKVLDEAEIGDLKLEEMEWTVAEAGRIRQNIYKSMHNADHCINTFDWVMLAALAAIMVYFILIFWVPSLKSIQETVKFLGFGLTFAVGRTIHHFLAGCIFILFDHPYDIGDRVELWSGQQKQSVSLIVVRTSLLYTVFKRVDNWMELQAGNEWLQQCRIENVTRSGSNRQAVSFNIDVKTSFKDLQYLKSELEAFLKHPDNKRDYLPNIALAIVGLGEMNMLEMRCIVTHRSNWSNEPLRAARSMKFMCALVAITRQIPLGRPDQGTIGRDFNPAHYVMMTPEEAKMNVESVKQQAAADRWDFKIGGSSGDEPVIDLRGVSRDGDLSDDEIIRRAMEEAEKKRVETARKEAEELAARQALGKLPPLPRVGPPPRVTGGSPPPKTGMTSGFDPAGAQGSGGLRSVPHYRV</sequence>
<accession>A0ABR0HDT3</accession>
<feature type="region of interest" description="Disordered" evidence="1">
    <location>
        <begin position="790"/>
        <end position="842"/>
    </location>
</feature>
<keyword evidence="2" id="KW-1133">Transmembrane helix</keyword>
<keyword evidence="2" id="KW-0812">Transmembrane</keyword>
<dbReference type="GeneID" id="87932566"/>
<keyword evidence="5" id="KW-1185">Reference proteome</keyword>
<proteinExistence type="predicted"/>
<reference evidence="4 5" key="1">
    <citation type="journal article" date="2023" name="bioRxiv">
        <title>High-quality genome assemblies of four members of thePodospora anserinaspecies complex.</title>
        <authorList>
            <person name="Ament-Velasquez S.L."/>
            <person name="Vogan A.A."/>
            <person name="Wallerman O."/>
            <person name="Hartmann F."/>
            <person name="Gautier V."/>
            <person name="Silar P."/>
            <person name="Giraud T."/>
            <person name="Johannesson H."/>
        </authorList>
    </citation>
    <scope>NUCLEOTIDE SEQUENCE [LARGE SCALE GENOMIC DNA]</scope>
    <source>
        <strain evidence="4 5">CBS 411.78</strain>
    </source>
</reference>
<evidence type="ECO:0000256" key="1">
    <source>
        <dbReference type="SAM" id="MobiDB-lite"/>
    </source>
</evidence>
<gene>
    <name evidence="4" type="ORF">QC763_405790</name>
</gene>
<feature type="domain" description="Mechanosensitive ion channel protein Msy1/2-like transmembrane" evidence="3">
    <location>
        <begin position="109"/>
        <end position="285"/>
    </location>
</feature>
<keyword evidence="2" id="KW-0472">Membrane</keyword>
<evidence type="ECO:0000313" key="4">
    <source>
        <dbReference type="EMBL" id="KAK4666228.1"/>
    </source>
</evidence>
<feature type="transmembrane region" description="Helical" evidence="2">
    <location>
        <begin position="164"/>
        <end position="195"/>
    </location>
</feature>
<evidence type="ECO:0000313" key="5">
    <source>
        <dbReference type="Proteomes" id="UP001326199"/>
    </source>
</evidence>
<dbReference type="PANTHER" id="PTHR31323">
    <property type="entry name" value="MECHANOSENSITIVE ION CHANNEL PROTEIN MSY2"/>
    <property type="match status" value="1"/>
</dbReference>
<dbReference type="EMBL" id="JAFFHB010000005">
    <property type="protein sequence ID" value="KAK4666228.1"/>
    <property type="molecule type" value="Genomic_DNA"/>
</dbReference>
<feature type="transmembrane region" description="Helical" evidence="2">
    <location>
        <begin position="264"/>
        <end position="283"/>
    </location>
</feature>
<dbReference type="PANTHER" id="PTHR31323:SF14">
    <property type="entry name" value="MECHANOSENSITIVE ION CHANNEL PROTEIN MSY2"/>
    <property type="match status" value="1"/>
</dbReference>
<dbReference type="RefSeq" id="XP_062766194.1">
    <property type="nucleotide sequence ID" value="XM_062912223.1"/>
</dbReference>
<evidence type="ECO:0000256" key="2">
    <source>
        <dbReference type="SAM" id="Phobius"/>
    </source>
</evidence>
<feature type="transmembrane region" description="Helical" evidence="2">
    <location>
        <begin position="511"/>
        <end position="536"/>
    </location>
</feature>
<name>A0ABR0HDT3_9PEZI</name>
<organism evidence="4 5">
    <name type="scientific">Podospora pseudopauciseta</name>
    <dbReference type="NCBI Taxonomy" id="2093780"/>
    <lineage>
        <taxon>Eukaryota</taxon>
        <taxon>Fungi</taxon>
        <taxon>Dikarya</taxon>
        <taxon>Ascomycota</taxon>
        <taxon>Pezizomycotina</taxon>
        <taxon>Sordariomycetes</taxon>
        <taxon>Sordariomycetidae</taxon>
        <taxon>Sordariales</taxon>
        <taxon>Podosporaceae</taxon>
        <taxon>Podospora</taxon>
    </lineage>
</organism>
<dbReference type="Pfam" id="PF25886">
    <property type="entry name" value="Msy1"/>
    <property type="match status" value="1"/>
</dbReference>
<feature type="transmembrane region" description="Helical" evidence="2">
    <location>
        <begin position="216"/>
        <end position="235"/>
    </location>
</feature>
<comment type="caution">
    <text evidence="4">The sequence shown here is derived from an EMBL/GenBank/DDBJ whole genome shotgun (WGS) entry which is preliminary data.</text>
</comment>